<dbReference type="PANTHER" id="PTHR33375:SF7">
    <property type="entry name" value="CHROMOSOME 2-PARTITIONING PROTEIN PARB-RELATED"/>
    <property type="match status" value="1"/>
</dbReference>
<dbReference type="InterPro" id="IPR036086">
    <property type="entry name" value="ParB/Sulfiredoxin_sf"/>
</dbReference>
<dbReference type="PANTHER" id="PTHR33375">
    <property type="entry name" value="CHROMOSOME-PARTITIONING PROTEIN PARB-RELATED"/>
    <property type="match status" value="1"/>
</dbReference>
<dbReference type="InterPro" id="IPR050336">
    <property type="entry name" value="Chromosome_partition/occlusion"/>
</dbReference>
<protein>
    <submittedName>
        <fullName evidence="3">ParB/RepB/Spo0J family partition protein</fullName>
    </submittedName>
</protein>
<feature type="domain" description="ParB-like N-terminal" evidence="2">
    <location>
        <begin position="28"/>
        <end position="117"/>
    </location>
</feature>
<sequence>MTKRKRPSLQFGEILGASAELLKEGGTQSLPIKRLRPGAGQPRREFDPQKLNELARSIQERGVLQPLLVRASGEDYEIVAGERRWRAAQIAGLTEVPVVIRILSDGEARQLALIENLQREDLNLLDEVDAKLALVGETLQLPVEQAKARLMQLLRLSPGDEHELLDRAFGSLGENWTSFARGKLRVLSWPAPLLEAVRTGLPFSLGAVIAGAPTEHQATLLKLARKGASRNDLQAELKRLVSQGRTQPTTSSQVARLLGNQKWIKQLPDKDQQAIESWLGKMPNALKEALKR</sequence>
<keyword evidence="4" id="KW-1185">Reference proteome</keyword>
<dbReference type="NCBIfam" id="TIGR00180">
    <property type="entry name" value="parB_part"/>
    <property type="match status" value="1"/>
</dbReference>
<dbReference type="Pfam" id="PF02195">
    <property type="entry name" value="ParB_N"/>
    <property type="match status" value="1"/>
</dbReference>
<name>A0ABV8A666_9DEIO</name>
<dbReference type="SUPFAM" id="SSF110849">
    <property type="entry name" value="ParB/Sulfiredoxin"/>
    <property type="match status" value="1"/>
</dbReference>
<dbReference type="SUPFAM" id="SSF109709">
    <property type="entry name" value="KorB DNA-binding domain-like"/>
    <property type="match status" value="1"/>
</dbReference>
<proteinExistence type="inferred from homology"/>
<dbReference type="InterPro" id="IPR004437">
    <property type="entry name" value="ParB/RepB/Spo0J"/>
</dbReference>
<evidence type="ECO:0000259" key="2">
    <source>
        <dbReference type="SMART" id="SM00470"/>
    </source>
</evidence>
<organism evidence="3 4">
    <name type="scientific">Deinococcus antarcticus</name>
    <dbReference type="NCBI Taxonomy" id="1298767"/>
    <lineage>
        <taxon>Bacteria</taxon>
        <taxon>Thermotogati</taxon>
        <taxon>Deinococcota</taxon>
        <taxon>Deinococci</taxon>
        <taxon>Deinococcales</taxon>
        <taxon>Deinococcaceae</taxon>
        <taxon>Deinococcus</taxon>
    </lineage>
</organism>
<comment type="caution">
    <text evidence="3">The sequence shown here is derived from an EMBL/GenBank/DDBJ whole genome shotgun (WGS) entry which is preliminary data.</text>
</comment>
<dbReference type="Proteomes" id="UP001595748">
    <property type="component" value="Unassembled WGS sequence"/>
</dbReference>
<accession>A0ABV8A666</accession>
<dbReference type="InterPro" id="IPR003115">
    <property type="entry name" value="ParB_N"/>
</dbReference>
<evidence type="ECO:0000313" key="3">
    <source>
        <dbReference type="EMBL" id="MFC3859977.1"/>
    </source>
</evidence>
<evidence type="ECO:0000256" key="1">
    <source>
        <dbReference type="ARBA" id="ARBA00006295"/>
    </source>
</evidence>
<evidence type="ECO:0000313" key="4">
    <source>
        <dbReference type="Proteomes" id="UP001595748"/>
    </source>
</evidence>
<comment type="similarity">
    <text evidence="1">Belongs to the ParB family.</text>
</comment>
<dbReference type="EMBL" id="JBHRZF010000039">
    <property type="protein sequence ID" value="MFC3859977.1"/>
    <property type="molecule type" value="Genomic_DNA"/>
</dbReference>
<dbReference type="CDD" id="cd16393">
    <property type="entry name" value="SPO0J_N"/>
    <property type="match status" value="1"/>
</dbReference>
<dbReference type="Gene3D" id="3.90.1530.30">
    <property type="match status" value="1"/>
</dbReference>
<dbReference type="RefSeq" id="WP_380076129.1">
    <property type="nucleotide sequence ID" value="NZ_JBHRZF010000039.1"/>
</dbReference>
<dbReference type="SMART" id="SM00470">
    <property type="entry name" value="ParB"/>
    <property type="match status" value="1"/>
</dbReference>
<reference evidence="4" key="1">
    <citation type="journal article" date="2019" name="Int. J. Syst. Evol. Microbiol.">
        <title>The Global Catalogue of Microorganisms (GCM) 10K type strain sequencing project: providing services to taxonomists for standard genome sequencing and annotation.</title>
        <authorList>
            <consortium name="The Broad Institute Genomics Platform"/>
            <consortium name="The Broad Institute Genome Sequencing Center for Infectious Disease"/>
            <person name="Wu L."/>
            <person name="Ma J."/>
        </authorList>
    </citation>
    <scope>NUCLEOTIDE SEQUENCE [LARGE SCALE GENOMIC DNA]</scope>
    <source>
        <strain evidence="4">CCTCC AB 2013263</strain>
    </source>
</reference>
<gene>
    <name evidence="3" type="ORF">ACFOPQ_04255</name>
</gene>
<dbReference type="Gene3D" id="1.10.10.2830">
    <property type="match status" value="1"/>
</dbReference>